<dbReference type="SUPFAM" id="SSF56349">
    <property type="entry name" value="DNA breaking-rejoining enzymes"/>
    <property type="match status" value="1"/>
</dbReference>
<accession>A0ABP7MX12</accession>
<dbReference type="Gene3D" id="1.10.443.10">
    <property type="entry name" value="Intergrase catalytic core"/>
    <property type="match status" value="1"/>
</dbReference>
<dbReference type="InterPro" id="IPR011010">
    <property type="entry name" value="DNA_brk_join_enz"/>
</dbReference>
<name>A0ABP7MX12_9GAMM</name>
<sequence length="427" mass="49092">MANYVFCRGKNFYYRRRVPEYVSDYDKRAIIKISLGTKDEKEAIRKAAIYNDYIEDYWRSLIKGNGKADPEAEYRTAIKLAKAHGFAYKNAVEIAKEPLEEIVERLKTANKAIEQPETVSSVLGGTDVPELPLSTCADKYWPLCRDRLTNKSEHQIRKWKNPRLAAINYFISAIGDKPLKSIARSDILQFRQWWMDRIEKGEVVAATANKNMMYVKDMLQVVGLQYEVATDFDVQFSKIRLKELEQSRPPFEASYVQDVLLSKHALNGLNDEARLLVFAMADTGARESELIGLTKEDIVLDEPIPYIWIRARENKALKTLTSERKIPLVGAALHAFQQLPSGFNHYRTADTASTTINKYLRENYLKPTPNHSLYSLRHTFKDRLRDAGAPEEVIDELMGHKKSGPKYGRGHMLEKKHEWLKKIAFSV</sequence>
<evidence type="ECO:0000313" key="9">
    <source>
        <dbReference type="Proteomes" id="UP001501565"/>
    </source>
</evidence>
<evidence type="ECO:0000256" key="2">
    <source>
        <dbReference type="ARBA" id="ARBA00022908"/>
    </source>
</evidence>
<keyword evidence="2" id="KW-0229">DNA integration</keyword>
<keyword evidence="4" id="KW-0233">DNA recombination</keyword>
<feature type="domain" description="Core-binding (CB)" evidence="7">
    <location>
        <begin position="131"/>
        <end position="223"/>
    </location>
</feature>
<evidence type="ECO:0000256" key="1">
    <source>
        <dbReference type="ARBA" id="ARBA00008857"/>
    </source>
</evidence>
<dbReference type="Pfam" id="PF20172">
    <property type="entry name" value="DUF6538"/>
    <property type="match status" value="1"/>
</dbReference>
<reference evidence="9" key="1">
    <citation type="journal article" date="2019" name="Int. J. Syst. Evol. Microbiol.">
        <title>The Global Catalogue of Microorganisms (GCM) 10K type strain sequencing project: providing services to taxonomists for standard genome sequencing and annotation.</title>
        <authorList>
            <consortium name="The Broad Institute Genomics Platform"/>
            <consortium name="The Broad Institute Genome Sequencing Center for Infectious Disease"/>
            <person name="Wu L."/>
            <person name="Ma J."/>
        </authorList>
    </citation>
    <scope>NUCLEOTIDE SEQUENCE [LARGE SCALE GENOMIC DNA]</scope>
    <source>
        <strain evidence="9">JCM 17551</strain>
    </source>
</reference>
<dbReference type="PROSITE" id="PS51898">
    <property type="entry name" value="TYR_RECOMBINASE"/>
    <property type="match status" value="1"/>
</dbReference>
<dbReference type="InterPro" id="IPR013762">
    <property type="entry name" value="Integrase-like_cat_sf"/>
</dbReference>
<evidence type="ECO:0000256" key="3">
    <source>
        <dbReference type="ARBA" id="ARBA00023125"/>
    </source>
</evidence>
<keyword evidence="9" id="KW-1185">Reference proteome</keyword>
<evidence type="ECO:0000259" key="6">
    <source>
        <dbReference type="PROSITE" id="PS51898"/>
    </source>
</evidence>
<organism evidence="8 9">
    <name type="scientific">Litoribacillus peritrichatus</name>
    <dbReference type="NCBI Taxonomy" id="718191"/>
    <lineage>
        <taxon>Bacteria</taxon>
        <taxon>Pseudomonadati</taxon>
        <taxon>Pseudomonadota</taxon>
        <taxon>Gammaproteobacteria</taxon>
        <taxon>Oceanospirillales</taxon>
        <taxon>Oceanospirillaceae</taxon>
        <taxon>Litoribacillus</taxon>
    </lineage>
</organism>
<dbReference type="InterPro" id="IPR002104">
    <property type="entry name" value="Integrase_catalytic"/>
</dbReference>
<comment type="similarity">
    <text evidence="1">Belongs to the 'phage' integrase family.</text>
</comment>
<evidence type="ECO:0000313" key="8">
    <source>
        <dbReference type="EMBL" id="GAA3931767.1"/>
    </source>
</evidence>
<keyword evidence="3 5" id="KW-0238">DNA-binding</keyword>
<dbReference type="RefSeq" id="WP_344799453.1">
    <property type="nucleotide sequence ID" value="NZ_BAABBN010000007.1"/>
</dbReference>
<dbReference type="EMBL" id="BAABBN010000007">
    <property type="protein sequence ID" value="GAA3931767.1"/>
    <property type="molecule type" value="Genomic_DNA"/>
</dbReference>
<proteinExistence type="inferred from homology"/>
<evidence type="ECO:0000259" key="7">
    <source>
        <dbReference type="PROSITE" id="PS51900"/>
    </source>
</evidence>
<dbReference type="Pfam" id="PF00589">
    <property type="entry name" value="Phage_integrase"/>
    <property type="match status" value="1"/>
</dbReference>
<dbReference type="Proteomes" id="UP001501565">
    <property type="component" value="Unassembled WGS sequence"/>
</dbReference>
<dbReference type="InterPro" id="IPR044068">
    <property type="entry name" value="CB"/>
</dbReference>
<dbReference type="PANTHER" id="PTHR30349">
    <property type="entry name" value="PHAGE INTEGRASE-RELATED"/>
    <property type="match status" value="1"/>
</dbReference>
<evidence type="ECO:0000256" key="4">
    <source>
        <dbReference type="ARBA" id="ARBA00023172"/>
    </source>
</evidence>
<dbReference type="PANTHER" id="PTHR30349:SF41">
    <property type="entry name" value="INTEGRASE_RECOMBINASE PROTEIN MJ0367-RELATED"/>
    <property type="match status" value="1"/>
</dbReference>
<dbReference type="InterPro" id="IPR046668">
    <property type="entry name" value="DUF6538"/>
</dbReference>
<dbReference type="InterPro" id="IPR050090">
    <property type="entry name" value="Tyrosine_recombinase_XerCD"/>
</dbReference>
<comment type="caution">
    <text evidence="8">The sequence shown here is derived from an EMBL/GenBank/DDBJ whole genome shotgun (WGS) entry which is preliminary data.</text>
</comment>
<protein>
    <submittedName>
        <fullName evidence="8">Tyrosine-type recombinase/integrase</fullName>
    </submittedName>
</protein>
<evidence type="ECO:0000256" key="5">
    <source>
        <dbReference type="PROSITE-ProRule" id="PRU01248"/>
    </source>
</evidence>
<gene>
    <name evidence="8" type="ORF">GCM10022277_30750</name>
</gene>
<dbReference type="PROSITE" id="PS51900">
    <property type="entry name" value="CB"/>
    <property type="match status" value="1"/>
</dbReference>
<feature type="domain" description="Tyr recombinase" evidence="6">
    <location>
        <begin position="249"/>
        <end position="427"/>
    </location>
</feature>